<evidence type="ECO:0000256" key="16">
    <source>
        <dbReference type="SAM" id="SignalP"/>
    </source>
</evidence>
<comment type="catalytic activity">
    <reaction evidence="1">
        <text>Acts on substrates that are at least partially unfolded. The cleavage site P1 residue is normally between a pair of hydrophobic residues, such as Val-|-Val.</text>
        <dbReference type="EC" id="3.4.21.107"/>
    </reaction>
</comment>
<comment type="subcellular location">
    <subcellularLocation>
        <location evidence="2">Periplasm</location>
    </subcellularLocation>
</comment>
<dbReference type="Gene3D" id="2.40.10.120">
    <property type="match status" value="1"/>
</dbReference>
<dbReference type="PANTHER" id="PTHR22939:SF130">
    <property type="entry name" value="PERIPLASMIC SERINE ENDOPROTEASE DEGP-LIKE-RELATED"/>
    <property type="match status" value="1"/>
</dbReference>
<keyword evidence="10 18" id="KW-0378">Hydrolase</keyword>
<feature type="domain" description="PDZ" evidence="17">
    <location>
        <begin position="263"/>
        <end position="358"/>
    </location>
</feature>
<keyword evidence="7 16" id="KW-0732">Signal</keyword>
<proteinExistence type="inferred from homology"/>
<feature type="binding site" evidence="15">
    <location>
        <position position="150"/>
    </location>
    <ligand>
        <name>substrate</name>
    </ligand>
</feature>
<dbReference type="PANTHER" id="PTHR22939">
    <property type="entry name" value="SERINE PROTEASE FAMILY S1C HTRA-RELATED"/>
    <property type="match status" value="1"/>
</dbReference>
<evidence type="ECO:0000256" key="2">
    <source>
        <dbReference type="ARBA" id="ARBA00004418"/>
    </source>
</evidence>
<dbReference type="Gene3D" id="2.30.42.10">
    <property type="match status" value="2"/>
</dbReference>
<dbReference type="GO" id="GO:0042597">
    <property type="term" value="C:periplasmic space"/>
    <property type="evidence" value="ECO:0007669"/>
    <property type="project" value="UniProtKB-SubCell"/>
</dbReference>
<evidence type="ECO:0000256" key="1">
    <source>
        <dbReference type="ARBA" id="ARBA00001772"/>
    </source>
</evidence>
<evidence type="ECO:0000313" key="19">
    <source>
        <dbReference type="Proteomes" id="UP000050783"/>
    </source>
</evidence>
<keyword evidence="9" id="KW-0574">Periplasm</keyword>
<dbReference type="OrthoDB" id="9758917at2"/>
<dbReference type="RefSeq" id="WP_058277735.1">
    <property type="nucleotide sequence ID" value="NZ_CYPU01000039.1"/>
</dbReference>
<protein>
    <recommendedName>
        <fullName evidence="5">Probable periplasmic serine endoprotease DegP-like</fullName>
        <ecNumber evidence="4">3.4.21.107</ecNumber>
    </recommendedName>
    <alternativeName>
        <fullName evidence="13">Protease Do</fullName>
    </alternativeName>
</protein>
<feature type="active site" description="Charge relay system" evidence="14">
    <location>
        <position position="120"/>
    </location>
</feature>
<dbReference type="InterPro" id="IPR011782">
    <property type="entry name" value="Pept_S1C_Do"/>
</dbReference>
<dbReference type="EMBL" id="CYPU01000039">
    <property type="protein sequence ID" value="CUH48190.1"/>
    <property type="molecule type" value="Genomic_DNA"/>
</dbReference>
<keyword evidence="11" id="KW-0720">Serine protease</keyword>
<dbReference type="InterPro" id="IPR041489">
    <property type="entry name" value="PDZ_6"/>
</dbReference>
<comment type="similarity">
    <text evidence="3">Belongs to the peptidase S1C family.</text>
</comment>
<dbReference type="CDD" id="cd10839">
    <property type="entry name" value="cpPDZ1_DegP-like"/>
    <property type="match status" value="1"/>
</dbReference>
<dbReference type="EC" id="3.4.21.107" evidence="4"/>
<feature type="binding site" evidence="15">
    <location>
        <position position="57"/>
    </location>
    <ligand>
        <name>substrate</name>
    </ligand>
</feature>
<dbReference type="Pfam" id="PF17820">
    <property type="entry name" value="PDZ_6"/>
    <property type="match status" value="1"/>
</dbReference>
<dbReference type="STRING" id="81569.RUM4293_02663"/>
<dbReference type="SMART" id="SM00228">
    <property type="entry name" value="PDZ"/>
    <property type="match status" value="2"/>
</dbReference>
<feature type="active site" description="Charge relay system" evidence="14">
    <location>
        <position position="224"/>
    </location>
</feature>
<keyword evidence="6 18" id="KW-0645">Protease</keyword>
<dbReference type="SUPFAM" id="SSF50494">
    <property type="entry name" value="Trypsin-like serine proteases"/>
    <property type="match status" value="1"/>
</dbReference>
<feature type="binding site" evidence="15">
    <location>
        <begin position="222"/>
        <end position="224"/>
    </location>
    <ligand>
        <name>substrate</name>
    </ligand>
</feature>
<dbReference type="GO" id="GO:0004252">
    <property type="term" value="F:serine-type endopeptidase activity"/>
    <property type="evidence" value="ECO:0007669"/>
    <property type="project" value="InterPro"/>
</dbReference>
<dbReference type="Pfam" id="PF13180">
    <property type="entry name" value="PDZ_2"/>
    <property type="match status" value="1"/>
</dbReference>
<evidence type="ECO:0000256" key="11">
    <source>
        <dbReference type="ARBA" id="ARBA00022825"/>
    </source>
</evidence>
<evidence type="ECO:0000256" key="14">
    <source>
        <dbReference type="PIRSR" id="PIRSR611782-1"/>
    </source>
</evidence>
<accession>A0A0P1EF38</accession>
<feature type="chain" id="PRO_5038682319" description="Probable periplasmic serine endoprotease DegP-like" evidence="16">
    <location>
        <begin position="37"/>
        <end position="480"/>
    </location>
</feature>
<keyword evidence="12" id="KW-0346">Stress response</keyword>
<dbReference type="PRINTS" id="PR00834">
    <property type="entry name" value="PROTEASES2C"/>
</dbReference>
<dbReference type="PROSITE" id="PS50106">
    <property type="entry name" value="PDZ"/>
    <property type="match status" value="2"/>
</dbReference>
<dbReference type="NCBIfam" id="TIGR02037">
    <property type="entry name" value="degP_htrA_DO"/>
    <property type="match status" value="1"/>
</dbReference>
<feature type="binding site" evidence="15">
    <location>
        <position position="120"/>
    </location>
    <ligand>
        <name>substrate</name>
    </ligand>
</feature>
<sequence length="480" mass="49077">MSIRKSSLLLPRATGLAGASALGAALLATTALPSLADEALADLVEGVSPSVVTIIAEQDIVPVQAPGQGQNFDLEDHPFGEFFKRFGAPEGFQAPQRGPSQGLGSGFVLDEAGYIITNHHVVDNASTVTVRLSDDRSFEAEIVGTDPLTDIAVLKIDAGEALQAVEIGDSDVIRVGEDVVAIGNPFGLHSTVTTGIVSAKGRNISAGPYAEFIQTDAAINKGNSGGPLFNMEGEVIGVNSAIYSPTGGSVGLGFAVTSNIVEHIAADLRDDGQVSRGWLGVSIQNVSPEIAAAMGIDASTGALVSDVVAGSPAEGVLEQGDVILTFNDESVDSSSELPILVGTTKVGTESVMTVLRDGKEQQIELTIGQHQSASAEIDKSVDEGISGTALGVTVAPLTDSNRAQMGVAENVDGVVVTDLKPDSPAAKAGLQRGDVIVKLGGQETASPDALKAALDSEKTDPALVLINRGGNQIFVAVEIA</sequence>
<evidence type="ECO:0000256" key="5">
    <source>
        <dbReference type="ARBA" id="ARBA00013958"/>
    </source>
</evidence>
<feature type="signal peptide" evidence="16">
    <location>
        <begin position="1"/>
        <end position="36"/>
    </location>
</feature>
<evidence type="ECO:0000256" key="6">
    <source>
        <dbReference type="ARBA" id="ARBA00022670"/>
    </source>
</evidence>
<gene>
    <name evidence="18" type="primary">mucD</name>
    <name evidence="18" type="ORF">RUA4292_02368</name>
</gene>
<evidence type="ECO:0000256" key="4">
    <source>
        <dbReference type="ARBA" id="ARBA00013035"/>
    </source>
</evidence>
<keyword evidence="8" id="KW-0677">Repeat</keyword>
<dbReference type="InterPro" id="IPR001478">
    <property type="entry name" value="PDZ"/>
</dbReference>
<evidence type="ECO:0000256" key="10">
    <source>
        <dbReference type="ARBA" id="ARBA00022801"/>
    </source>
</evidence>
<dbReference type="InterPro" id="IPR001940">
    <property type="entry name" value="Peptidase_S1C"/>
</dbReference>
<dbReference type="Pfam" id="PF13365">
    <property type="entry name" value="Trypsin_2"/>
    <property type="match status" value="1"/>
</dbReference>
<dbReference type="Proteomes" id="UP000050783">
    <property type="component" value="Unassembled WGS sequence"/>
</dbReference>
<dbReference type="AlphaFoldDB" id="A0A0P1EF38"/>
<organism evidence="18 19">
    <name type="scientific">Ruegeria atlantica</name>
    <dbReference type="NCBI Taxonomy" id="81569"/>
    <lineage>
        <taxon>Bacteria</taxon>
        <taxon>Pseudomonadati</taxon>
        <taxon>Pseudomonadota</taxon>
        <taxon>Alphaproteobacteria</taxon>
        <taxon>Rhodobacterales</taxon>
        <taxon>Roseobacteraceae</taxon>
        <taxon>Ruegeria</taxon>
    </lineage>
</organism>
<evidence type="ECO:0000256" key="9">
    <source>
        <dbReference type="ARBA" id="ARBA00022764"/>
    </source>
</evidence>
<evidence type="ECO:0000256" key="15">
    <source>
        <dbReference type="PIRSR" id="PIRSR611782-2"/>
    </source>
</evidence>
<dbReference type="InterPro" id="IPR009003">
    <property type="entry name" value="Peptidase_S1_PA"/>
</dbReference>
<feature type="active site" description="Charge relay system" evidence="14">
    <location>
        <position position="150"/>
    </location>
</feature>
<feature type="domain" description="PDZ" evidence="17">
    <location>
        <begin position="374"/>
        <end position="480"/>
    </location>
</feature>
<evidence type="ECO:0000256" key="7">
    <source>
        <dbReference type="ARBA" id="ARBA00022729"/>
    </source>
</evidence>
<evidence type="ECO:0000256" key="12">
    <source>
        <dbReference type="ARBA" id="ARBA00023016"/>
    </source>
</evidence>
<name>A0A0P1EF38_9RHOB</name>
<evidence type="ECO:0000256" key="13">
    <source>
        <dbReference type="ARBA" id="ARBA00032850"/>
    </source>
</evidence>
<evidence type="ECO:0000259" key="17">
    <source>
        <dbReference type="PROSITE" id="PS50106"/>
    </source>
</evidence>
<dbReference type="SUPFAM" id="SSF50156">
    <property type="entry name" value="PDZ domain-like"/>
    <property type="match status" value="2"/>
</dbReference>
<evidence type="ECO:0000313" key="18">
    <source>
        <dbReference type="EMBL" id="CUH48190.1"/>
    </source>
</evidence>
<evidence type="ECO:0000256" key="8">
    <source>
        <dbReference type="ARBA" id="ARBA00022737"/>
    </source>
</evidence>
<dbReference type="GO" id="GO:0006508">
    <property type="term" value="P:proteolysis"/>
    <property type="evidence" value="ECO:0007669"/>
    <property type="project" value="UniProtKB-KW"/>
</dbReference>
<dbReference type="GeneID" id="55493574"/>
<evidence type="ECO:0000256" key="3">
    <source>
        <dbReference type="ARBA" id="ARBA00010541"/>
    </source>
</evidence>
<dbReference type="InterPro" id="IPR036034">
    <property type="entry name" value="PDZ_sf"/>
</dbReference>
<reference evidence="18 19" key="1">
    <citation type="submission" date="2015-09" db="EMBL/GenBank/DDBJ databases">
        <authorList>
            <consortium name="Swine Surveillance"/>
        </authorList>
    </citation>
    <scope>NUCLEOTIDE SEQUENCE [LARGE SCALE GENOMIC DNA]</scope>
    <source>
        <strain evidence="18 19">CECT 4292</strain>
    </source>
</reference>